<evidence type="ECO:0000256" key="4">
    <source>
        <dbReference type="ARBA" id="ARBA00022692"/>
    </source>
</evidence>
<evidence type="ECO:0000313" key="11">
    <source>
        <dbReference type="Proteomes" id="UP001597353"/>
    </source>
</evidence>
<evidence type="ECO:0000256" key="1">
    <source>
        <dbReference type="ARBA" id="ARBA00004141"/>
    </source>
</evidence>
<gene>
    <name evidence="10" type="ORF">ACFSGJ_00215</name>
</gene>
<keyword evidence="11" id="KW-1185">Reference proteome</keyword>
<feature type="transmembrane region" description="Helical" evidence="8">
    <location>
        <begin position="180"/>
        <end position="201"/>
    </location>
</feature>
<dbReference type="Gene3D" id="1.20.1530.20">
    <property type="match status" value="1"/>
</dbReference>
<feature type="transmembrane region" description="Helical" evidence="8">
    <location>
        <begin position="392"/>
        <end position="408"/>
    </location>
</feature>
<evidence type="ECO:0000256" key="6">
    <source>
        <dbReference type="ARBA" id="ARBA00023065"/>
    </source>
</evidence>
<evidence type="ECO:0000256" key="2">
    <source>
        <dbReference type="ARBA" id="ARBA00022448"/>
    </source>
</evidence>
<keyword evidence="3" id="KW-0050">Antiport</keyword>
<comment type="subcellular location">
    <subcellularLocation>
        <location evidence="1">Membrane</location>
        <topology evidence="1">Multi-pass membrane protein</topology>
    </subcellularLocation>
</comment>
<evidence type="ECO:0000256" key="3">
    <source>
        <dbReference type="ARBA" id="ARBA00022449"/>
    </source>
</evidence>
<feature type="transmembrane region" description="Helical" evidence="8">
    <location>
        <begin position="149"/>
        <end position="168"/>
    </location>
</feature>
<dbReference type="Proteomes" id="UP001597353">
    <property type="component" value="Unassembled WGS sequence"/>
</dbReference>
<reference evidence="11" key="1">
    <citation type="journal article" date="2019" name="Int. J. Syst. Evol. Microbiol.">
        <title>The Global Catalogue of Microorganisms (GCM) 10K type strain sequencing project: providing services to taxonomists for standard genome sequencing and annotation.</title>
        <authorList>
            <consortium name="The Broad Institute Genomics Platform"/>
            <consortium name="The Broad Institute Genome Sequencing Center for Infectious Disease"/>
            <person name="Wu L."/>
            <person name="Ma J."/>
        </authorList>
    </citation>
    <scope>NUCLEOTIDE SEQUENCE [LARGE SCALE GENOMIC DNA]</scope>
    <source>
        <strain evidence="11">CGMCC 4.7242</strain>
    </source>
</reference>
<feature type="transmembrane region" description="Helical" evidence="8">
    <location>
        <begin position="90"/>
        <end position="109"/>
    </location>
</feature>
<dbReference type="Pfam" id="PF00999">
    <property type="entry name" value="Na_H_Exchanger"/>
    <property type="match status" value="1"/>
</dbReference>
<sequence>MQLLVAKHVRTQLPRQPLGKEIKQNCKVPPMLQHLPIEDVIIQFTVVILASLVVRIGFERTQVPGLIGLILLGMIIGPGGLQVLPQEPVVELFGSIGLLYIMFIAGAEIDLDLVQERKQEAMSFGAMAFAFTFAPTFGVGLLFGLETAGALLLAAALSSHTLVAYPIIGRFGLADRRPIVAATGGTLLTDTASLLVLVIVIRSVGGEGGGSWVVPIASLVAMSVVALLVVPPISRFVLGSELNTQAEKALFLLAMLLVLSVLAEAIGTEDILGAFLAGLCLNRAMHRRHDLKQHLEFVGQMLFIPFFFVDTGMRLRLDALQDLVTWLLALGLVTVVLVAKGGAAMAATRFFGYSRAEGFAVASLSFPQAAATLAVIVIGLELELFDADTADAVIIVIFLTCLIGPLLTRHAAKRMADDASADR</sequence>
<evidence type="ECO:0000256" key="7">
    <source>
        <dbReference type="ARBA" id="ARBA00023136"/>
    </source>
</evidence>
<name>A0ABW4RZA2_9RHOB</name>
<feature type="domain" description="Cation/H+ exchanger transmembrane" evidence="9">
    <location>
        <begin position="49"/>
        <end position="407"/>
    </location>
</feature>
<feature type="transmembrane region" description="Helical" evidence="8">
    <location>
        <begin position="121"/>
        <end position="143"/>
    </location>
</feature>
<comment type="caution">
    <text evidence="10">The sequence shown here is derived from an EMBL/GenBank/DDBJ whole genome shotgun (WGS) entry which is preliminary data.</text>
</comment>
<feature type="transmembrane region" description="Helical" evidence="8">
    <location>
        <begin position="250"/>
        <end position="267"/>
    </location>
</feature>
<dbReference type="PANTHER" id="PTHR43562:SF4">
    <property type="entry name" value="NA(+)_H(+) ANTIPORTER NHAS5"/>
    <property type="match status" value="1"/>
</dbReference>
<keyword evidence="2" id="KW-0813">Transport</keyword>
<keyword evidence="7 8" id="KW-0472">Membrane</keyword>
<organism evidence="10 11">
    <name type="scientific">Halodurantibacterium flavum</name>
    <dbReference type="NCBI Taxonomy" id="1382802"/>
    <lineage>
        <taxon>Bacteria</taxon>
        <taxon>Pseudomonadati</taxon>
        <taxon>Pseudomonadota</taxon>
        <taxon>Alphaproteobacteria</taxon>
        <taxon>Rhodobacterales</taxon>
        <taxon>Paracoccaceae</taxon>
        <taxon>Halodurantibacterium</taxon>
    </lineage>
</organism>
<proteinExistence type="predicted"/>
<dbReference type="InterPro" id="IPR006153">
    <property type="entry name" value="Cation/H_exchanger_TM"/>
</dbReference>
<feature type="transmembrane region" description="Helical" evidence="8">
    <location>
        <begin position="323"/>
        <end position="347"/>
    </location>
</feature>
<keyword evidence="5 8" id="KW-1133">Transmembrane helix</keyword>
<protein>
    <submittedName>
        <fullName evidence="10">Cation:proton antiporter</fullName>
    </submittedName>
</protein>
<dbReference type="PANTHER" id="PTHR43562">
    <property type="entry name" value="NAPA-TYPE SODIUM/HYDROGEN ANTIPORTER"/>
    <property type="match status" value="1"/>
</dbReference>
<dbReference type="EMBL" id="JBHUGH010000001">
    <property type="protein sequence ID" value="MFD1910631.1"/>
    <property type="molecule type" value="Genomic_DNA"/>
</dbReference>
<evidence type="ECO:0000256" key="5">
    <source>
        <dbReference type="ARBA" id="ARBA00022989"/>
    </source>
</evidence>
<keyword evidence="4 8" id="KW-0812">Transmembrane</keyword>
<feature type="transmembrane region" description="Helical" evidence="8">
    <location>
        <begin position="359"/>
        <end position="380"/>
    </location>
</feature>
<feature type="transmembrane region" description="Helical" evidence="8">
    <location>
        <begin position="213"/>
        <end position="238"/>
    </location>
</feature>
<evidence type="ECO:0000259" key="9">
    <source>
        <dbReference type="Pfam" id="PF00999"/>
    </source>
</evidence>
<feature type="transmembrane region" description="Helical" evidence="8">
    <location>
        <begin position="40"/>
        <end position="58"/>
    </location>
</feature>
<accession>A0ABW4RZA2</accession>
<feature type="transmembrane region" description="Helical" evidence="8">
    <location>
        <begin position="65"/>
        <end position="84"/>
    </location>
</feature>
<dbReference type="RefSeq" id="WP_390258420.1">
    <property type="nucleotide sequence ID" value="NZ_JBHUGH010000001.1"/>
</dbReference>
<evidence type="ECO:0000256" key="8">
    <source>
        <dbReference type="SAM" id="Phobius"/>
    </source>
</evidence>
<dbReference type="InterPro" id="IPR038770">
    <property type="entry name" value="Na+/solute_symporter_sf"/>
</dbReference>
<evidence type="ECO:0000313" key="10">
    <source>
        <dbReference type="EMBL" id="MFD1910631.1"/>
    </source>
</evidence>
<keyword evidence="6" id="KW-0406">Ion transport</keyword>